<dbReference type="AlphaFoldDB" id="A0AAD2JMA0"/>
<organism evidence="2 3">
    <name type="scientific">Cylindrotheca closterium</name>
    <dbReference type="NCBI Taxonomy" id="2856"/>
    <lineage>
        <taxon>Eukaryota</taxon>
        <taxon>Sar</taxon>
        <taxon>Stramenopiles</taxon>
        <taxon>Ochrophyta</taxon>
        <taxon>Bacillariophyta</taxon>
        <taxon>Bacillariophyceae</taxon>
        <taxon>Bacillariophycidae</taxon>
        <taxon>Bacillariales</taxon>
        <taxon>Bacillariaceae</taxon>
        <taxon>Cylindrotheca</taxon>
    </lineage>
</organism>
<gene>
    <name evidence="2" type="ORF">CYCCA115_LOCUS19340</name>
</gene>
<feature type="chain" id="PRO_5042185587" evidence="1">
    <location>
        <begin position="29"/>
        <end position="255"/>
    </location>
</feature>
<keyword evidence="1" id="KW-0732">Signal</keyword>
<name>A0AAD2JMA0_9STRA</name>
<keyword evidence="3" id="KW-1185">Reference proteome</keyword>
<evidence type="ECO:0000256" key="1">
    <source>
        <dbReference type="SAM" id="SignalP"/>
    </source>
</evidence>
<protein>
    <submittedName>
        <fullName evidence="2">Uncharacterized protein</fullName>
    </submittedName>
</protein>
<evidence type="ECO:0000313" key="2">
    <source>
        <dbReference type="EMBL" id="CAJ1961725.1"/>
    </source>
</evidence>
<evidence type="ECO:0000313" key="3">
    <source>
        <dbReference type="Proteomes" id="UP001295423"/>
    </source>
</evidence>
<dbReference type="Proteomes" id="UP001295423">
    <property type="component" value="Unassembled WGS sequence"/>
</dbReference>
<feature type="signal peptide" evidence="1">
    <location>
        <begin position="1"/>
        <end position="28"/>
    </location>
</feature>
<sequence length="255" mass="28946">MFRQSTSRTVFQSLGMSLLLFCGSLSSSSLLFFHKNNVFASAAGASGTQKFKRDIGDDCSDLTSEACIREIITIQKCPIACSELLEEPGTIARTSDSEIYQQRVTKQDGKQITLEEYEGYITLFVVIPLVPNAQYYYELVEHVHEIFPFTVEIMILPISVVDDNEYDAAEIIPQANSKVTFLKHEERTDFMIYLSESEVFGGEDNLREFANDRASIYIISSNGQFVERMVAPKLIDLEKRIIVYLQQLDPTFLEL</sequence>
<accession>A0AAD2JMA0</accession>
<comment type="caution">
    <text evidence="2">The sequence shown here is derived from an EMBL/GenBank/DDBJ whole genome shotgun (WGS) entry which is preliminary data.</text>
</comment>
<reference evidence="2" key="1">
    <citation type="submission" date="2023-08" db="EMBL/GenBank/DDBJ databases">
        <authorList>
            <person name="Audoor S."/>
            <person name="Bilcke G."/>
        </authorList>
    </citation>
    <scope>NUCLEOTIDE SEQUENCE</scope>
</reference>
<dbReference type="EMBL" id="CAKOGP040002091">
    <property type="protein sequence ID" value="CAJ1961725.1"/>
    <property type="molecule type" value="Genomic_DNA"/>
</dbReference>
<proteinExistence type="predicted"/>